<feature type="compositionally biased region" description="Gly residues" evidence="14">
    <location>
        <begin position="466"/>
        <end position="478"/>
    </location>
</feature>
<feature type="compositionally biased region" description="Gly residues" evidence="14">
    <location>
        <begin position="354"/>
        <end position="369"/>
    </location>
</feature>
<dbReference type="InterPro" id="IPR013083">
    <property type="entry name" value="Znf_RING/FYVE/PHD"/>
</dbReference>
<keyword evidence="17" id="KW-1185">Reference proteome</keyword>
<comment type="similarity">
    <text evidence="4">Belongs to the spire family.</text>
</comment>
<name>F2UKS8_SALR5</name>
<dbReference type="GeneID" id="16070756"/>
<dbReference type="PANTHER" id="PTHR21345">
    <property type="entry name" value="SPIRE"/>
    <property type="match status" value="1"/>
</dbReference>
<accession>F2UKS8</accession>
<feature type="domain" description="KIND" evidence="15">
    <location>
        <begin position="2"/>
        <end position="180"/>
    </location>
</feature>
<dbReference type="GO" id="GO:0048193">
    <property type="term" value="P:Golgi vesicle transport"/>
    <property type="evidence" value="ECO:0007669"/>
    <property type="project" value="TreeGrafter"/>
</dbReference>
<dbReference type="InterPro" id="IPR011019">
    <property type="entry name" value="KIND_dom"/>
</dbReference>
<evidence type="ECO:0000256" key="13">
    <source>
        <dbReference type="ARBA" id="ARBA00023329"/>
    </source>
</evidence>
<dbReference type="InParanoid" id="F2UKS8"/>
<dbReference type="GO" id="GO:0030659">
    <property type="term" value="C:cytoplasmic vesicle membrane"/>
    <property type="evidence" value="ECO:0007669"/>
    <property type="project" value="UniProtKB-SubCell"/>
</dbReference>
<dbReference type="PANTHER" id="PTHR21345:SF3">
    <property type="entry name" value="PROTEIN SPIRE"/>
    <property type="match status" value="1"/>
</dbReference>
<dbReference type="KEGG" id="sre:PTSG_08818"/>
<keyword evidence="5" id="KW-0813">Transport</keyword>
<organism evidence="17">
    <name type="scientific">Salpingoeca rosetta (strain ATCC 50818 / BSB-021)</name>
    <dbReference type="NCBI Taxonomy" id="946362"/>
    <lineage>
        <taxon>Eukaryota</taxon>
        <taxon>Choanoflagellata</taxon>
        <taxon>Craspedida</taxon>
        <taxon>Salpingoecidae</taxon>
        <taxon>Salpingoeca</taxon>
    </lineage>
</organism>
<dbReference type="GO" id="GO:0040038">
    <property type="term" value="P:polar body extrusion after meiotic divisions"/>
    <property type="evidence" value="ECO:0007669"/>
    <property type="project" value="TreeGrafter"/>
</dbReference>
<keyword evidence="7" id="KW-0963">Cytoplasm</keyword>
<dbReference type="GO" id="GO:0051295">
    <property type="term" value="P:establishment of meiotic spindle localization"/>
    <property type="evidence" value="ECO:0007669"/>
    <property type="project" value="TreeGrafter"/>
</dbReference>
<dbReference type="SUPFAM" id="SSF57903">
    <property type="entry name" value="FYVE/PHD zinc finger"/>
    <property type="match status" value="1"/>
</dbReference>
<dbReference type="AlphaFoldDB" id="F2UKS8"/>
<dbReference type="Gene3D" id="3.30.40.10">
    <property type="entry name" value="Zinc/RING finger domain, C3HC4 (zinc finger)"/>
    <property type="match status" value="1"/>
</dbReference>
<dbReference type="GO" id="GO:0005886">
    <property type="term" value="C:plasma membrane"/>
    <property type="evidence" value="ECO:0007669"/>
    <property type="project" value="UniProtKB-SubCell"/>
</dbReference>
<dbReference type="GO" id="GO:0015031">
    <property type="term" value="P:protein transport"/>
    <property type="evidence" value="ECO:0007669"/>
    <property type="project" value="UniProtKB-KW"/>
</dbReference>
<dbReference type="FunCoup" id="F2UKS8">
    <property type="interactions" value="360"/>
</dbReference>
<dbReference type="GO" id="GO:0008017">
    <property type="term" value="F:microtubule binding"/>
    <property type="evidence" value="ECO:0007669"/>
    <property type="project" value="TreeGrafter"/>
</dbReference>
<feature type="compositionally biased region" description="Low complexity" evidence="14">
    <location>
        <begin position="626"/>
        <end position="657"/>
    </location>
</feature>
<dbReference type="GO" id="GO:0003779">
    <property type="term" value="F:actin binding"/>
    <property type="evidence" value="ECO:0007669"/>
    <property type="project" value="UniProtKB-KW"/>
</dbReference>
<evidence type="ECO:0000256" key="6">
    <source>
        <dbReference type="ARBA" id="ARBA00022475"/>
    </source>
</evidence>
<feature type="compositionally biased region" description="Low complexity" evidence="14">
    <location>
        <begin position="488"/>
        <end position="531"/>
    </location>
</feature>
<dbReference type="OMA" id="GSNHERT"/>
<feature type="region of interest" description="Disordered" evidence="14">
    <location>
        <begin position="222"/>
        <end position="375"/>
    </location>
</feature>
<evidence type="ECO:0000256" key="10">
    <source>
        <dbReference type="ARBA" id="ARBA00023136"/>
    </source>
</evidence>
<keyword evidence="11" id="KW-0009">Actin-binding</keyword>
<evidence type="ECO:0000256" key="14">
    <source>
        <dbReference type="SAM" id="MobiDB-lite"/>
    </source>
</evidence>
<feature type="compositionally biased region" description="Polar residues" evidence="14">
    <location>
        <begin position="297"/>
        <end position="309"/>
    </location>
</feature>
<evidence type="ECO:0000313" key="17">
    <source>
        <dbReference type="Proteomes" id="UP000007799"/>
    </source>
</evidence>
<proteinExistence type="inferred from homology"/>
<evidence type="ECO:0000259" key="15">
    <source>
        <dbReference type="PROSITE" id="PS51377"/>
    </source>
</evidence>
<evidence type="ECO:0000256" key="8">
    <source>
        <dbReference type="ARBA" id="ARBA00022737"/>
    </source>
</evidence>
<dbReference type="InterPro" id="IPR029901">
    <property type="entry name" value="Spire"/>
</dbReference>
<dbReference type="Gene3D" id="1.10.510.10">
    <property type="entry name" value="Transferase(Phosphotransferase) domain 1"/>
    <property type="match status" value="1"/>
</dbReference>
<feature type="region of interest" description="Disordered" evidence="14">
    <location>
        <begin position="622"/>
        <end position="657"/>
    </location>
</feature>
<feature type="compositionally biased region" description="Polar residues" evidence="14">
    <location>
        <begin position="334"/>
        <end position="351"/>
    </location>
</feature>
<dbReference type="GO" id="GO:0005938">
    <property type="term" value="C:cell cortex"/>
    <property type="evidence" value="ECO:0007669"/>
    <property type="project" value="TreeGrafter"/>
</dbReference>
<dbReference type="EMBL" id="GL832979">
    <property type="protein sequence ID" value="EGD77727.1"/>
    <property type="molecule type" value="Genomic_DNA"/>
</dbReference>
<keyword evidence="12" id="KW-0206">Cytoskeleton</keyword>
<dbReference type="GO" id="GO:0045010">
    <property type="term" value="P:actin nucleation"/>
    <property type="evidence" value="ECO:0007669"/>
    <property type="project" value="InterPro"/>
</dbReference>
<dbReference type="RefSeq" id="XP_004990203.1">
    <property type="nucleotide sequence ID" value="XM_004990146.1"/>
</dbReference>
<evidence type="ECO:0000256" key="9">
    <source>
        <dbReference type="ARBA" id="ARBA00022927"/>
    </source>
</evidence>
<keyword evidence="6" id="KW-1003">Cell membrane</keyword>
<keyword evidence="9" id="KW-0653">Protein transport</keyword>
<dbReference type="SMART" id="SM00750">
    <property type="entry name" value="KIND"/>
    <property type="match status" value="1"/>
</dbReference>
<dbReference type="Proteomes" id="UP000007799">
    <property type="component" value="Unassembled WGS sequence"/>
</dbReference>
<keyword evidence="8" id="KW-0677">Repeat</keyword>
<evidence type="ECO:0000256" key="3">
    <source>
        <dbReference type="ARBA" id="ARBA00004413"/>
    </source>
</evidence>
<reference evidence="16" key="1">
    <citation type="submission" date="2009-08" db="EMBL/GenBank/DDBJ databases">
        <title>Annotation of Salpingoeca rosetta.</title>
        <authorList>
            <consortium name="The Broad Institute Genome Sequencing Platform"/>
            <person name="Russ C."/>
            <person name="Cuomo C."/>
            <person name="Burger G."/>
            <person name="Gray M.W."/>
            <person name="Holland P.W.H."/>
            <person name="King N."/>
            <person name="Lang F.B.F."/>
            <person name="Roger A.J."/>
            <person name="Ruiz-Trillo I."/>
            <person name="Young S.K."/>
            <person name="Zeng Q."/>
            <person name="Gargeya S."/>
            <person name="Alvarado L."/>
            <person name="Berlin A."/>
            <person name="Chapman S.B."/>
            <person name="Chen Z."/>
            <person name="Freedman E."/>
            <person name="Gellesch M."/>
            <person name="Goldberg J."/>
            <person name="Griggs A."/>
            <person name="Gujja S."/>
            <person name="Heilman E."/>
            <person name="Heiman D."/>
            <person name="Howarth C."/>
            <person name="Mehta T."/>
            <person name="Neiman D."/>
            <person name="Pearson M."/>
            <person name="Roberts A."/>
            <person name="Saif S."/>
            <person name="Shea T."/>
            <person name="Shenoy N."/>
            <person name="Sisk P."/>
            <person name="Stolte C."/>
            <person name="Sykes S."/>
            <person name="White J."/>
            <person name="Yandava C."/>
            <person name="Haas B."/>
            <person name="Nusbaum C."/>
            <person name="Birren B."/>
        </authorList>
    </citation>
    <scope>NUCLEOTIDE SEQUENCE [LARGE SCALE GENOMIC DNA]</scope>
    <source>
        <strain evidence="16">ATCC 50818</strain>
    </source>
</reference>
<gene>
    <name evidence="16" type="ORF">PTSG_08818</name>
</gene>
<dbReference type="GO" id="GO:0051639">
    <property type="term" value="P:actin filament network formation"/>
    <property type="evidence" value="ECO:0007669"/>
    <property type="project" value="TreeGrafter"/>
</dbReference>
<dbReference type="eggNOG" id="KOG0792">
    <property type="taxonomic scope" value="Eukaryota"/>
</dbReference>
<dbReference type="Pfam" id="PF16474">
    <property type="entry name" value="KIND"/>
    <property type="match status" value="1"/>
</dbReference>
<dbReference type="InterPro" id="IPR011011">
    <property type="entry name" value="Znf_FYVE_PHD"/>
</dbReference>
<feature type="compositionally biased region" description="Polar residues" evidence="14">
    <location>
        <begin position="256"/>
        <end position="277"/>
    </location>
</feature>
<evidence type="ECO:0000256" key="7">
    <source>
        <dbReference type="ARBA" id="ARBA00022490"/>
    </source>
</evidence>
<comment type="subcellular location">
    <subcellularLocation>
        <location evidence="3">Cell membrane</location>
        <topology evidence="3">Peripheral membrane protein</topology>
        <orientation evidence="3">Cytoplasmic side</orientation>
    </subcellularLocation>
    <subcellularLocation>
        <location evidence="2">Cytoplasm</location>
        <location evidence="2">Cytoskeleton</location>
    </subcellularLocation>
    <subcellularLocation>
        <location evidence="1">Cytoplasmic vesicle membrane</location>
        <topology evidence="1">Peripheral membrane protein</topology>
        <orientation evidence="1">Cytoplasmic side</orientation>
    </subcellularLocation>
</comment>
<dbReference type="GO" id="GO:0030041">
    <property type="term" value="P:actin filament polymerization"/>
    <property type="evidence" value="ECO:0007669"/>
    <property type="project" value="TreeGrafter"/>
</dbReference>
<feature type="compositionally biased region" description="Polar residues" evidence="14">
    <location>
        <begin position="408"/>
        <end position="429"/>
    </location>
</feature>
<keyword evidence="13" id="KW-0968">Cytoplasmic vesicle</keyword>
<feature type="compositionally biased region" description="Gly residues" evidence="14">
    <location>
        <begin position="445"/>
        <end position="458"/>
    </location>
</feature>
<evidence type="ECO:0000256" key="1">
    <source>
        <dbReference type="ARBA" id="ARBA00004180"/>
    </source>
</evidence>
<keyword evidence="10" id="KW-0472">Membrane</keyword>
<evidence type="ECO:0000256" key="2">
    <source>
        <dbReference type="ARBA" id="ARBA00004245"/>
    </source>
</evidence>
<dbReference type="PROSITE" id="PS51377">
    <property type="entry name" value="KIND"/>
    <property type="match status" value="1"/>
</dbReference>
<dbReference type="STRING" id="946362.F2UKS8"/>
<dbReference type="GO" id="GO:0036089">
    <property type="term" value="P:cleavage furrow formation"/>
    <property type="evidence" value="ECO:0007669"/>
    <property type="project" value="TreeGrafter"/>
</dbReference>
<protein>
    <recommendedName>
        <fullName evidence="15">KIND domain-containing protein</fullName>
    </recommendedName>
</protein>
<evidence type="ECO:0000256" key="11">
    <source>
        <dbReference type="ARBA" id="ARBA00023203"/>
    </source>
</evidence>
<evidence type="ECO:0000256" key="5">
    <source>
        <dbReference type="ARBA" id="ARBA00022448"/>
    </source>
</evidence>
<evidence type="ECO:0000313" key="16">
    <source>
        <dbReference type="EMBL" id="EGD77727.1"/>
    </source>
</evidence>
<dbReference type="OrthoDB" id="10043757at2759"/>
<evidence type="ECO:0000256" key="4">
    <source>
        <dbReference type="ARBA" id="ARBA00010956"/>
    </source>
</evidence>
<feature type="region of interest" description="Disordered" evidence="14">
    <location>
        <begin position="407"/>
        <end position="542"/>
    </location>
</feature>
<feature type="compositionally biased region" description="Basic and acidic residues" evidence="14">
    <location>
        <begin position="222"/>
        <end position="232"/>
    </location>
</feature>
<evidence type="ECO:0000256" key="12">
    <source>
        <dbReference type="ARBA" id="ARBA00023212"/>
    </source>
</evidence>
<sequence>MPSVHHILTTLNAPLDEEQLWALALLLGAHMDALKPSFPDLSDPQHLTFLINANTAIIEPSGHVTLDMSTLGNEDQTLPFLADEVKERQPSTDLEKAHVFSIGALLFTAADFSLMEDEEPSLSEDLEALITQMTDECMEDRHTLEAAIQACRAHVEDNEAVEVLKDLVALAISIEKADGQIPAELLSGRATTSSSPDSGYTQDATAFDETRDLHASLMREIQAKPDLKDGSKRALTGPAPYVTPHEQLLDDIRRSSVASLNKTPAPTPTRLSHSTPDTHAADTLPTRGAYSRHGYQQHGSARSQMSSHGGTPLRLSTAASTESLPGAHQHTHSQRQSLAAASQHNRSTASMGTPGYGGDSTHNGGGGGGDGRKKRMPVRLALDSSALGSILGGLDATTQVKLAFAEQQAKTPTASSPAHNRTASGNSGSNHERTGQADAHSSSGSRGGDGGDGGGGGDRPATAGVRGSGRGGGGGDGDGSNLIPTTRQSLSGQSSLSSPSSPSSSSAVTLPARPSTASSSLSHSQQRQQQQNGGTPPKPQEECSFVGFEEHRHISTTLFKAELDDLMYQNEKQYNAIAQKKLCPICRKTRFTLLTRGRECPMCTRFACRDCRSDVTMPAHMRATPSADSSSSGNGATTASSSSGNGSGSSHVTSVSSSAGKPFTINLCNECKKQLGGIRTKRM</sequence>
<dbReference type="GO" id="GO:0005856">
    <property type="term" value="C:cytoskeleton"/>
    <property type="evidence" value="ECO:0007669"/>
    <property type="project" value="UniProtKB-SubCell"/>
</dbReference>